<evidence type="ECO:0000259" key="1">
    <source>
        <dbReference type="PROSITE" id="PS50801"/>
    </source>
</evidence>
<organism evidence="2 3">
    <name type="scientific">Streptomyces rimosus subsp. rimosus</name>
    <dbReference type="NCBI Taxonomy" id="132474"/>
    <lineage>
        <taxon>Bacteria</taxon>
        <taxon>Bacillati</taxon>
        <taxon>Actinomycetota</taxon>
        <taxon>Actinomycetes</taxon>
        <taxon>Kitasatosporales</taxon>
        <taxon>Streptomycetaceae</taxon>
        <taxon>Streptomyces</taxon>
    </lineage>
</organism>
<dbReference type="PROSITE" id="PS50801">
    <property type="entry name" value="STAS"/>
    <property type="match status" value="1"/>
</dbReference>
<keyword evidence="3" id="KW-1185">Reference proteome</keyword>
<protein>
    <recommendedName>
        <fullName evidence="1">STAS domain-containing protein</fullName>
    </recommendedName>
</protein>
<dbReference type="GeneID" id="66859867"/>
<reference evidence="2 3" key="1">
    <citation type="submission" date="2022-03" db="EMBL/GenBank/DDBJ databases">
        <title>Complete genome of Streptomyces rimosus ssp. rimosus R7 (=ATCC 10970).</title>
        <authorList>
            <person name="Beganovic S."/>
            <person name="Ruckert C."/>
            <person name="Busche T."/>
            <person name="Kalinowski J."/>
            <person name="Wittmann C."/>
        </authorList>
    </citation>
    <scope>NUCLEOTIDE SEQUENCE [LARGE SCALE GENOMIC DNA]</scope>
    <source>
        <strain evidence="2 3">R7</strain>
    </source>
</reference>
<dbReference type="InterPro" id="IPR002645">
    <property type="entry name" value="STAS_dom"/>
</dbReference>
<feature type="domain" description="STAS" evidence="1">
    <location>
        <begin position="22"/>
        <end position="115"/>
    </location>
</feature>
<proteinExistence type="predicted"/>
<dbReference type="RefSeq" id="WP_003979344.1">
    <property type="nucleotide sequence ID" value="NZ_CP043497.1"/>
</dbReference>
<gene>
    <name evidence="2" type="ORF">SRIMR7_02760</name>
</gene>
<accession>A0ABY3YTX5</accession>
<dbReference type="CDD" id="cd07043">
    <property type="entry name" value="STAS_anti-anti-sigma_factors"/>
    <property type="match status" value="1"/>
</dbReference>
<dbReference type="InterPro" id="IPR036513">
    <property type="entry name" value="STAS_dom_sf"/>
</dbReference>
<evidence type="ECO:0000313" key="3">
    <source>
        <dbReference type="Proteomes" id="UP000829494"/>
    </source>
</evidence>
<dbReference type="EMBL" id="CP094298">
    <property type="protein sequence ID" value="UNZ01051.1"/>
    <property type="molecule type" value="Genomic_DNA"/>
</dbReference>
<sequence>MRLPTYADALLRIWHTDDPPGLRLSGQIDLTNQTALMGQLLALNGAPADVTVDLREVTFLNFAALHALVSYAELLGAGRRLVLHTRAPVVGQMLLACGWDRPELRLPLLEEASDE</sequence>
<dbReference type="Proteomes" id="UP000829494">
    <property type="component" value="Chromosome"/>
</dbReference>
<dbReference type="SUPFAM" id="SSF52091">
    <property type="entry name" value="SpoIIaa-like"/>
    <property type="match status" value="1"/>
</dbReference>
<dbReference type="InterPro" id="IPR058548">
    <property type="entry name" value="MlaB-like_STAS"/>
</dbReference>
<evidence type="ECO:0000313" key="2">
    <source>
        <dbReference type="EMBL" id="UNZ01051.1"/>
    </source>
</evidence>
<name>A0ABY3YTX5_STRRM</name>
<dbReference type="Gene3D" id="3.30.750.24">
    <property type="entry name" value="STAS domain"/>
    <property type="match status" value="1"/>
</dbReference>
<dbReference type="Pfam" id="PF13466">
    <property type="entry name" value="STAS_2"/>
    <property type="match status" value="1"/>
</dbReference>